<evidence type="ECO:0000313" key="1">
    <source>
        <dbReference type="EMBL" id="MCI4388811.1"/>
    </source>
</evidence>
<name>A0ACC5XC45_PANGG</name>
<sequence length="167" mass="18423">MRALLPLSLYCISLLCLQLHALPLQGNRLDFKTILHQLREGSSAFPDSDPSSDDPTNAPAVPLDRTSLWRALLYKNPPPSSQESTSALNPTANSVERGSESNQRSPRGRRNAHVRGHHHQHGQLMRVGCVLGTCQVQKLSHRLYQLVGQTGREDSAPINPHSPHSYG</sequence>
<proteinExistence type="predicted"/>
<reference evidence="1 2" key="1">
    <citation type="journal article" date="2022" name="bioRxiv">
        <title>An ancient truncated duplication of the anti-Mullerian hormone receptor type 2 gene is a potential conserved master sex determinant in the Pangasiidae catfish family.</title>
        <authorList>
            <person name="Wen M."/>
            <person name="Pan Q."/>
            <person name="Jouanno E."/>
            <person name="Montfort J."/>
            <person name="Zahm M."/>
            <person name="Cabau C."/>
            <person name="Klopp C."/>
            <person name="Iampietro C."/>
            <person name="Roques C."/>
            <person name="Bouchez O."/>
            <person name="Castinel A."/>
            <person name="Donnadieu C."/>
            <person name="Parrinello H."/>
            <person name="Poncet C."/>
            <person name="Belmonte E."/>
            <person name="Gautier V."/>
            <person name="Avarre J.-C."/>
            <person name="Dugue R."/>
            <person name="Gustiano R."/>
            <person name="Ha T.T.T."/>
            <person name="Campet M."/>
            <person name="Sriphairoj K."/>
            <person name="Ribolli J."/>
            <person name="de Almeida F.L."/>
            <person name="Desvignes T."/>
            <person name="Postlethwait J.H."/>
            <person name="Bucao C.F."/>
            <person name="Robinson-Rechavi M."/>
            <person name="Bobe J."/>
            <person name="Herpin A."/>
            <person name="Guiguen Y."/>
        </authorList>
    </citation>
    <scope>NUCLEOTIDE SEQUENCE [LARGE SCALE GENOMIC DNA]</scope>
    <source>
        <strain evidence="1">YG-Dec2019</strain>
    </source>
</reference>
<keyword evidence="2" id="KW-1185">Reference proteome</keyword>
<dbReference type="EMBL" id="CM040471">
    <property type="protein sequence ID" value="MCI4388811.1"/>
    <property type="molecule type" value="Genomic_DNA"/>
</dbReference>
<evidence type="ECO:0000313" key="2">
    <source>
        <dbReference type="Proteomes" id="UP000829447"/>
    </source>
</evidence>
<protein>
    <submittedName>
        <fullName evidence="1">Uncharacterized protein</fullName>
    </submittedName>
</protein>
<gene>
    <name evidence="1" type="ORF">PGIGA_G00090370</name>
</gene>
<organism evidence="1 2">
    <name type="scientific">Pangasianodon gigas</name>
    <name type="common">Mekong giant catfish</name>
    <name type="synonym">Pangasius gigas</name>
    <dbReference type="NCBI Taxonomy" id="30993"/>
    <lineage>
        <taxon>Eukaryota</taxon>
        <taxon>Metazoa</taxon>
        <taxon>Chordata</taxon>
        <taxon>Craniata</taxon>
        <taxon>Vertebrata</taxon>
        <taxon>Euteleostomi</taxon>
        <taxon>Actinopterygii</taxon>
        <taxon>Neopterygii</taxon>
        <taxon>Teleostei</taxon>
        <taxon>Ostariophysi</taxon>
        <taxon>Siluriformes</taxon>
        <taxon>Pangasiidae</taxon>
        <taxon>Pangasianodon</taxon>
    </lineage>
</organism>
<dbReference type="Proteomes" id="UP000829447">
    <property type="component" value="Linkage Group LG18"/>
</dbReference>
<comment type="caution">
    <text evidence="1">The sequence shown here is derived from an EMBL/GenBank/DDBJ whole genome shotgun (WGS) entry which is preliminary data.</text>
</comment>
<accession>A0ACC5XC45</accession>